<dbReference type="GO" id="GO:0042791">
    <property type="term" value="P:5S class rRNA transcription by RNA polymerase III"/>
    <property type="evidence" value="ECO:0007669"/>
    <property type="project" value="TreeGrafter"/>
</dbReference>
<dbReference type="GO" id="GO:0006384">
    <property type="term" value="P:transcription initiation at RNA polymerase III promoter"/>
    <property type="evidence" value="ECO:0007669"/>
    <property type="project" value="InterPro"/>
</dbReference>
<accession>F1KPL7</accession>
<feature type="region of interest" description="Disordered" evidence="1">
    <location>
        <begin position="670"/>
        <end position="721"/>
    </location>
</feature>
<reference evidence="3" key="1">
    <citation type="journal article" date="2011" name="Genome Res.">
        <title>Deep small RNA sequencing from the nematode Ascaris reveals conservation, functional diversification, and novel developmental profiles.</title>
        <authorList>
            <person name="Wang J."/>
            <person name="Czech B."/>
            <person name="Crunk A."/>
            <person name="Wallace A."/>
            <person name="Mitreva M."/>
            <person name="Hannon G.J."/>
            <person name="Davis R.E."/>
        </authorList>
    </citation>
    <scope>NUCLEOTIDE SEQUENCE</scope>
</reference>
<organism evidence="3">
    <name type="scientific">Ascaris suum</name>
    <name type="common">Pig roundworm</name>
    <name type="synonym">Ascaris lumbricoides</name>
    <dbReference type="NCBI Taxonomy" id="6253"/>
    <lineage>
        <taxon>Eukaryota</taxon>
        <taxon>Metazoa</taxon>
        <taxon>Ecdysozoa</taxon>
        <taxon>Nematoda</taxon>
        <taxon>Chromadorea</taxon>
        <taxon>Rhabditida</taxon>
        <taxon>Spirurina</taxon>
        <taxon>Ascaridomorpha</taxon>
        <taxon>Ascaridoidea</taxon>
        <taxon>Ascarididae</taxon>
        <taxon>Ascaris</taxon>
    </lineage>
</organism>
<proteinExistence type="evidence at transcript level"/>
<protein>
    <recommendedName>
        <fullName evidence="2">GTF3C1 extended winged-helix domain-containing protein</fullName>
    </recommendedName>
</protein>
<dbReference type="EMBL" id="JI163847">
    <property type="protein sequence ID" value="ADY39821.1"/>
    <property type="molecule type" value="mRNA"/>
</dbReference>
<dbReference type="InterPro" id="IPR045167">
    <property type="entry name" value="Hobbit"/>
</dbReference>
<evidence type="ECO:0000313" key="3">
    <source>
        <dbReference type="EMBL" id="ADY39821.1"/>
    </source>
</evidence>
<sequence length="1732" mass="199150">MNVHSLPERFEVCFEDCIWRLTESDGQIALAEMQIRNFLYTRTARINNSGEHLLEIGTVKVTNLLPDSIYTHTLQAQNSSQAKTERQPSIRVVCRDMAPVGGICVKEHFEINVSPMVAQITYRFFEKMMAYFFPGRNIDKEDQQNLDTADDQQSAQGVSVRQWLRGAVNGSFRRTVESTQQLRDDIDRMKERAQKNNVFLYIKIPEVPFIVSYKGNKDKNIEDVDRFQLVFPLCEYHDKNWTWLDLALAIKQRCRRVLLQQFMKQKLLRNRLMGVAERDTGEVDEEEKKRIVLGPMSRKTTRKRKKRVSDDDETYVLSESEREDPLIDANVSTSSHEISRRQESAEGEPVDNASESVKKAVYIPYNKEEWSPLYLYRTLGDLTAAVMRQSGAEGVGRVEVGRTYGIDTLVKAGNRRVSGCITNTLKAFPNYFGQYQKMEGKYRCIKYFWKVDAQPERFKALFTEWERVSGEPCPFTIGQVIKFPKTNLSTLRISDVSLRRLLDALRLVKQKHIIVTMHRFMKSIIELEQGYGYNYQMDKKSALKCLYALERAQFLHVFEKMVVEENSSHKVQLICDADVKSANDPAVEMAIRAAIDEFHEVGRVFPHGQLRLGVKKLAEQNNQSPPSALGDFSQAELEKLEDDDFEVMTVEKRLALLRLQSIRRTLIQPTKNCEAEGGEEPEDGSHTEEAAEDSGDERATPERGVASKGGQASESKRATKVEKHVPVPAFKANFDPAINYGHQSKMIRCYVLHQFVYQFVYGLPEGTKPTVYNRFPPSKPMSSWETKSVDECPVYVDDESPFRFMPPLPAFEGLPRGWFMLQDLVNALPLSVFALLVRMKCRCDPLEELLRDPVRRHMLIMDLSQDVRVLLLRDKRPLRQVEHLLLTMCALGLVRVAPNPDPKRYPMAGAQFFFLMRGGSLRDTSTSGRGYSCVTPPIDQYKIYDYTFESLQDIRLYWHHFRAIVQSTPLAFRLGVPAEDSTPARLKKYAIGVTDKTDMMKRFDDLSVRADPLAPHDGCAGFDSALFVHLRRHWDVNPRPSDIVNWFLVQWRRSAEQAKPIVDGRVQHLQKTWNSYIKSLMPSDGDLWKRNKVDEAVLRQCHGSLSTESKKIRLRNVRVEAKKTPGHKRSKKRPMDSVDLVSEQRRIHMRSRFSAKERDMLVLIRAVGFFLNPVYRFWLDPTVLRDVMHEYVPESRTKTVQSLMAAGVREMVRPNKVGYLQRIVRSLTSFKEMRVLRSQLATQPLSDPLAKRQFFIKAFNMATRLLFMESSNMPSTSVNDEEFERFLNQGKVTISVETPQGITYPMRSQKPTDLNHIRHCIAFNVVMSMLLSEEDLTDIRLERLIEQLSACSLSNILEQLRVDGLIAKQRQPSNEMITNRSAKNQATLSYYFRHFFNHRFHLDIVEQTNAAWEEVARGESITVDDRPGMVVAAISCFYTDLSLDLTMPDDLLSVFDTGVEQLANATKRLRYLESADLHLEKIVLTPVKGSRTEESLPRLEDLIDSLKRTFPKGTIGAVRFDDFLLKYPLKQLSLLRSVHRVIADSGMFGASLREITESLQNETEENIIWALNEMENATQVLLVGVDCRRYVTASQADCWIMHGESCSFFSAPWTTLTGDVHLSTVRWMMEGVLFSIVSRPGCTINDLKGRFAFALQPRMLLDMLNTLERCGCVRICCMNVRPLRLRSPFELDPPKEQLEYILPTVDCMERFARIFHSIKLSEVLTSNRIEYV</sequence>
<dbReference type="InterPro" id="IPR044210">
    <property type="entry name" value="Tfc3-like"/>
</dbReference>
<dbReference type="GO" id="GO:0003677">
    <property type="term" value="F:DNA binding"/>
    <property type="evidence" value="ECO:0007669"/>
    <property type="project" value="InterPro"/>
</dbReference>
<evidence type="ECO:0000259" key="2">
    <source>
        <dbReference type="Pfam" id="PF24101"/>
    </source>
</evidence>
<dbReference type="PANTHER" id="PTHR15180">
    <property type="entry name" value="GENERAL TRANSCRIPTION FACTOR 3C POLYPEPTIDE 1"/>
    <property type="match status" value="1"/>
</dbReference>
<dbReference type="PANTHER" id="PTHR15180:SF1">
    <property type="entry name" value="GENERAL TRANSCRIPTION FACTOR 3C POLYPEPTIDE 1"/>
    <property type="match status" value="1"/>
</dbReference>
<dbReference type="Pfam" id="PF10344">
    <property type="entry name" value="Hobbit"/>
    <property type="match status" value="1"/>
</dbReference>
<dbReference type="GO" id="GO:0000127">
    <property type="term" value="C:transcription factor TFIIIC complex"/>
    <property type="evidence" value="ECO:0007669"/>
    <property type="project" value="InterPro"/>
</dbReference>
<name>F1KPL7_ASCSU</name>
<feature type="domain" description="GTF3C1 extended winged-helix" evidence="2">
    <location>
        <begin position="493"/>
        <end position="600"/>
    </location>
</feature>
<dbReference type="Pfam" id="PF24101">
    <property type="entry name" value="WHD_GTF3C1"/>
    <property type="match status" value="1"/>
</dbReference>
<evidence type="ECO:0000256" key="1">
    <source>
        <dbReference type="SAM" id="MobiDB-lite"/>
    </source>
</evidence>
<dbReference type="InterPro" id="IPR056467">
    <property type="entry name" value="eWH_GTF3C1"/>
</dbReference>
<feature type="region of interest" description="Disordered" evidence="1">
    <location>
        <begin position="326"/>
        <end position="353"/>
    </location>
</feature>